<name>A0AAE0AJI3_9ROSI</name>
<dbReference type="PANTHER" id="PTHR33116:SF75">
    <property type="entry name" value="RIBONUCLEASE H PROTEIN"/>
    <property type="match status" value="1"/>
</dbReference>
<organism evidence="1 2">
    <name type="scientific">Dipteronia sinensis</name>
    <dbReference type="NCBI Taxonomy" id="43782"/>
    <lineage>
        <taxon>Eukaryota</taxon>
        <taxon>Viridiplantae</taxon>
        <taxon>Streptophyta</taxon>
        <taxon>Embryophyta</taxon>
        <taxon>Tracheophyta</taxon>
        <taxon>Spermatophyta</taxon>
        <taxon>Magnoliopsida</taxon>
        <taxon>eudicotyledons</taxon>
        <taxon>Gunneridae</taxon>
        <taxon>Pentapetalae</taxon>
        <taxon>rosids</taxon>
        <taxon>malvids</taxon>
        <taxon>Sapindales</taxon>
        <taxon>Sapindaceae</taxon>
        <taxon>Hippocastanoideae</taxon>
        <taxon>Acereae</taxon>
        <taxon>Dipteronia</taxon>
    </lineage>
</organism>
<dbReference type="EMBL" id="JANJYJ010000004">
    <property type="protein sequence ID" value="KAK3218547.1"/>
    <property type="molecule type" value="Genomic_DNA"/>
</dbReference>
<sequence>MVAPIEQFNIERGLINNAVDLNMLRGVRFRLNEVHTTHLQFADDTIMFIKPRVEFLINLKRILCYFELGSGLRINFHKSCIVKVGKKRHTNINWVEVLRLLSSIPTYYMLVFKIPVGVAQKIKRMQHGFFWGHGNEKRKIHSVDWATVCQSKRKGSLGIARILDKNLGLLAKWVWRFGNEDASFWKKVLCAKYGMDSKELIWQWHRSAQASILVNTVSRLFDNGSKSASIPNYGIQVIWCGDKVRLWKDIMWDSIPLKIAFPRIFVLSRNKEGMLQEYGSWLGSKWVWDVPLRRSLFG</sequence>
<dbReference type="Proteomes" id="UP001281410">
    <property type="component" value="Unassembled WGS sequence"/>
</dbReference>
<evidence type="ECO:0000313" key="1">
    <source>
        <dbReference type="EMBL" id="KAK3218547.1"/>
    </source>
</evidence>
<proteinExistence type="predicted"/>
<comment type="caution">
    <text evidence="1">The sequence shown here is derived from an EMBL/GenBank/DDBJ whole genome shotgun (WGS) entry which is preliminary data.</text>
</comment>
<dbReference type="PANTHER" id="PTHR33116">
    <property type="entry name" value="REVERSE TRANSCRIPTASE ZINC-BINDING DOMAIN-CONTAINING PROTEIN-RELATED-RELATED"/>
    <property type="match status" value="1"/>
</dbReference>
<keyword evidence="2" id="KW-1185">Reference proteome</keyword>
<protein>
    <submittedName>
        <fullName evidence="1">Uncharacterized protein</fullName>
    </submittedName>
</protein>
<accession>A0AAE0AJI3</accession>
<dbReference type="AlphaFoldDB" id="A0AAE0AJI3"/>
<evidence type="ECO:0000313" key="2">
    <source>
        <dbReference type="Proteomes" id="UP001281410"/>
    </source>
</evidence>
<gene>
    <name evidence="1" type="ORF">Dsin_012517</name>
</gene>
<reference evidence="1" key="1">
    <citation type="journal article" date="2023" name="Plant J.">
        <title>Genome sequences and population genomics provide insights into the demographic history, inbreeding, and mutation load of two 'living fossil' tree species of Dipteronia.</title>
        <authorList>
            <person name="Feng Y."/>
            <person name="Comes H.P."/>
            <person name="Chen J."/>
            <person name="Zhu S."/>
            <person name="Lu R."/>
            <person name="Zhang X."/>
            <person name="Li P."/>
            <person name="Qiu J."/>
            <person name="Olsen K.M."/>
            <person name="Qiu Y."/>
        </authorList>
    </citation>
    <scope>NUCLEOTIDE SEQUENCE</scope>
    <source>
        <strain evidence="1">NBL</strain>
    </source>
</reference>